<accession>A0AAU1I1I4</accession>
<keyword evidence="1" id="KW-0472">Membrane</keyword>
<evidence type="ECO:0000256" key="1">
    <source>
        <dbReference type="SAM" id="Phobius"/>
    </source>
</evidence>
<dbReference type="AlphaFoldDB" id="A0AAU1I1I4"/>
<keyword evidence="1" id="KW-0812">Transmembrane</keyword>
<protein>
    <submittedName>
        <fullName evidence="2">Uncharacterized protein</fullName>
    </submittedName>
</protein>
<keyword evidence="1" id="KW-1133">Transmembrane helix</keyword>
<reference evidence="2" key="1">
    <citation type="submission" date="2022-10" db="EMBL/GenBank/DDBJ databases">
        <title>The complete genomes of actinobacterial strains from the NBC collection.</title>
        <authorList>
            <person name="Joergensen T.S."/>
            <person name="Alvarez Arevalo M."/>
            <person name="Sterndorff E.B."/>
            <person name="Faurdal D."/>
            <person name="Vuksanovic O."/>
            <person name="Mourched A.-S."/>
            <person name="Charusanti P."/>
            <person name="Shaw S."/>
            <person name="Blin K."/>
            <person name="Weber T."/>
        </authorList>
    </citation>
    <scope>NUCLEOTIDE SEQUENCE</scope>
    <source>
        <strain evidence="2">NBC 00180</strain>
    </source>
</reference>
<evidence type="ECO:0000313" key="2">
    <source>
        <dbReference type="EMBL" id="WTP88774.1"/>
    </source>
</evidence>
<organism evidence="2">
    <name type="scientific">Streptomyces sp. NBC_00180</name>
    <dbReference type="NCBI Taxonomy" id="2903632"/>
    <lineage>
        <taxon>Bacteria</taxon>
        <taxon>Bacillati</taxon>
        <taxon>Actinomycetota</taxon>
        <taxon>Actinomycetes</taxon>
        <taxon>Kitasatosporales</taxon>
        <taxon>Streptomycetaceae</taxon>
        <taxon>Streptomyces</taxon>
    </lineage>
</organism>
<sequence length="109" mass="11295">MSDALDKAEAAVREAEGSTDVARIVAAVLATQQAMQQQAPPVVQQTTQPACHHHKPRRSASEWIAIAAAVCVGGVGIAFASLALAILGGVAGIVVIVLRGVWNDFQKGR</sequence>
<name>A0AAU1I1I4_9ACTN</name>
<feature type="transmembrane region" description="Helical" evidence="1">
    <location>
        <begin position="63"/>
        <end position="96"/>
    </location>
</feature>
<dbReference type="EMBL" id="CP108140">
    <property type="protein sequence ID" value="WTP88774.1"/>
    <property type="molecule type" value="Genomic_DNA"/>
</dbReference>
<proteinExistence type="predicted"/>
<gene>
    <name evidence="2" type="ORF">OG477_27005</name>
</gene>